<reference evidence="3" key="1">
    <citation type="submission" date="2021-11" db="EMBL/GenBank/DDBJ databases">
        <title>Cultivation dependent microbiological survey of springs from the worlds oldest radium mine currently devoted to the extraction of radon-saturated water.</title>
        <authorList>
            <person name="Kapinusova G."/>
            <person name="Smrhova T."/>
            <person name="Strejcek M."/>
            <person name="Suman J."/>
            <person name="Jani K."/>
            <person name="Pajer P."/>
            <person name="Uhlik O."/>
        </authorList>
    </citation>
    <scope>NUCLEOTIDE SEQUENCE [LARGE SCALE GENOMIC DNA]</scope>
    <source>
        <strain evidence="3">J379</strain>
    </source>
</reference>
<feature type="domain" description="SAF" evidence="1">
    <location>
        <begin position="47"/>
        <end position="109"/>
    </location>
</feature>
<keyword evidence="3" id="KW-1185">Reference proteome</keyword>
<accession>A0ABY5PBN7</accession>
<dbReference type="EMBL" id="CP088295">
    <property type="protein sequence ID" value="UUY02021.1"/>
    <property type="molecule type" value="Genomic_DNA"/>
</dbReference>
<dbReference type="RefSeq" id="WP_353862560.1">
    <property type="nucleotide sequence ID" value="NZ_CP088295.1"/>
</dbReference>
<dbReference type="Proteomes" id="UP001058860">
    <property type="component" value="Chromosome"/>
</dbReference>
<dbReference type="CDD" id="cd11614">
    <property type="entry name" value="SAF_CpaB_FlgA_like"/>
    <property type="match status" value="1"/>
</dbReference>
<organism evidence="2 3">
    <name type="scientific">Svornostia abyssi</name>
    <dbReference type="NCBI Taxonomy" id="2898438"/>
    <lineage>
        <taxon>Bacteria</taxon>
        <taxon>Bacillati</taxon>
        <taxon>Actinomycetota</taxon>
        <taxon>Thermoleophilia</taxon>
        <taxon>Solirubrobacterales</taxon>
        <taxon>Baekduiaceae</taxon>
        <taxon>Svornostia</taxon>
    </lineage>
</organism>
<evidence type="ECO:0000313" key="3">
    <source>
        <dbReference type="Proteomes" id="UP001058860"/>
    </source>
</evidence>
<name>A0ABY5PBN7_9ACTN</name>
<proteinExistence type="predicted"/>
<dbReference type="InterPro" id="IPR013974">
    <property type="entry name" value="SAF"/>
</dbReference>
<dbReference type="Pfam" id="PF16976">
    <property type="entry name" value="RcpC"/>
    <property type="match status" value="1"/>
</dbReference>
<dbReference type="SMART" id="SM00858">
    <property type="entry name" value="SAF"/>
    <property type="match status" value="1"/>
</dbReference>
<dbReference type="InterPro" id="IPR031571">
    <property type="entry name" value="RcpC_dom"/>
</dbReference>
<evidence type="ECO:0000313" key="2">
    <source>
        <dbReference type="EMBL" id="UUY02021.1"/>
    </source>
</evidence>
<gene>
    <name evidence="2" type="ORF">LRS13_15000</name>
</gene>
<protein>
    <submittedName>
        <fullName evidence="2">RcpC/CpaB family pilus assembly protein</fullName>
    </submittedName>
</protein>
<evidence type="ECO:0000259" key="1">
    <source>
        <dbReference type="SMART" id="SM00858"/>
    </source>
</evidence>
<dbReference type="Pfam" id="PF08666">
    <property type="entry name" value="SAF"/>
    <property type="match status" value="1"/>
</dbReference>
<sequence>MTSDRGERVRRRRAALLGGLALVLGGLAATDMAGRERALSERIGDPVPVLVSRGAIAAGDPLRAGDLARRWVPARYAPRGALASAQDVAGLRAATAIPADSEILAGMVDDGRTPAIGAPVRRGERVADVVAAGSPELVQPGARVDVLVTRDERAGTRGATTLALQDVEVLAAQPAPAAGGEDGAAAAPRVVVSLRVSLRQAVYLAAAQNFAREVRLLARPARDHRRSGVALEVGAGLGPG</sequence>